<keyword evidence="7" id="KW-1185">Reference proteome</keyword>
<dbReference type="Proteomes" id="UP000024635">
    <property type="component" value="Unassembled WGS sequence"/>
</dbReference>
<evidence type="ECO:0008006" key="8">
    <source>
        <dbReference type="Google" id="ProtNLM"/>
    </source>
</evidence>
<evidence type="ECO:0000256" key="4">
    <source>
        <dbReference type="ARBA" id="ARBA00023136"/>
    </source>
</evidence>
<feature type="transmembrane region" description="Helical" evidence="5">
    <location>
        <begin position="57"/>
        <end position="75"/>
    </location>
</feature>
<feature type="transmembrane region" description="Helical" evidence="5">
    <location>
        <begin position="135"/>
        <end position="157"/>
    </location>
</feature>
<evidence type="ECO:0000256" key="3">
    <source>
        <dbReference type="ARBA" id="ARBA00022989"/>
    </source>
</evidence>
<keyword evidence="2 5" id="KW-0812">Transmembrane</keyword>
<evidence type="ECO:0000313" key="6">
    <source>
        <dbReference type="EMBL" id="EYC42323.1"/>
    </source>
</evidence>
<reference evidence="7" key="1">
    <citation type="journal article" date="2015" name="Nat. Genet.">
        <title>The genome and transcriptome of the zoonotic hookworm Ancylostoma ceylanicum identify infection-specific gene families.</title>
        <authorList>
            <person name="Schwarz E.M."/>
            <person name="Hu Y."/>
            <person name="Antoshechkin I."/>
            <person name="Miller M.M."/>
            <person name="Sternberg P.W."/>
            <person name="Aroian R.V."/>
        </authorList>
    </citation>
    <scope>NUCLEOTIDE SEQUENCE</scope>
    <source>
        <strain evidence="7">HY135</strain>
    </source>
</reference>
<evidence type="ECO:0000256" key="5">
    <source>
        <dbReference type="SAM" id="Phobius"/>
    </source>
</evidence>
<evidence type="ECO:0000313" key="7">
    <source>
        <dbReference type="Proteomes" id="UP000024635"/>
    </source>
</evidence>
<dbReference type="OrthoDB" id="5820030at2759"/>
<comment type="caution">
    <text evidence="6">The sequence shown here is derived from an EMBL/GenBank/DDBJ whole genome shotgun (WGS) entry which is preliminary data.</text>
</comment>
<feature type="transmembrane region" description="Helical" evidence="5">
    <location>
        <begin position="179"/>
        <end position="206"/>
    </location>
</feature>
<dbReference type="AlphaFoldDB" id="A0A016WTF3"/>
<dbReference type="InterPro" id="IPR051080">
    <property type="entry name" value="Nematode_rcpt-like_serp_alpha"/>
</dbReference>
<protein>
    <recommendedName>
        <fullName evidence="8">G-protein coupled receptors family 1 profile domain-containing protein</fullName>
    </recommendedName>
</protein>
<proteinExistence type="predicted"/>
<name>A0A016WTF3_9BILA</name>
<feature type="transmembrane region" description="Helical" evidence="5">
    <location>
        <begin position="95"/>
        <end position="114"/>
    </location>
</feature>
<dbReference type="GO" id="GO:0016020">
    <property type="term" value="C:membrane"/>
    <property type="evidence" value="ECO:0007669"/>
    <property type="project" value="UniProtKB-SubCell"/>
</dbReference>
<accession>A0A016WTF3</accession>
<dbReference type="PANTHER" id="PTHR31357">
    <property type="entry name" value="SERPENTINE RECEPTOR CLASS ALPHA-10"/>
    <property type="match status" value="1"/>
</dbReference>
<organism evidence="6 7">
    <name type="scientific">Ancylostoma ceylanicum</name>
    <dbReference type="NCBI Taxonomy" id="53326"/>
    <lineage>
        <taxon>Eukaryota</taxon>
        <taxon>Metazoa</taxon>
        <taxon>Ecdysozoa</taxon>
        <taxon>Nematoda</taxon>
        <taxon>Chromadorea</taxon>
        <taxon>Rhabditida</taxon>
        <taxon>Rhabditina</taxon>
        <taxon>Rhabditomorpha</taxon>
        <taxon>Strongyloidea</taxon>
        <taxon>Ancylostomatidae</taxon>
        <taxon>Ancylostomatinae</taxon>
        <taxon>Ancylostoma</taxon>
    </lineage>
</organism>
<keyword evidence="3 5" id="KW-1133">Transmembrane helix</keyword>
<dbReference type="InterPro" id="IPR019408">
    <property type="entry name" value="7TM_GPCR_serpentine_rcpt_Srab"/>
</dbReference>
<evidence type="ECO:0000256" key="2">
    <source>
        <dbReference type="ARBA" id="ARBA00022692"/>
    </source>
</evidence>
<sequence length="330" mass="37142">MNCAEVQALITSPGFLVVLGSQALAGFISALVSVIVTRKCGSLYFHINCKILMTSLLVFYIAHSFFISILQSIQLVQYFEYPDSCDVGISPCLCFWLRFPATVCMVSCVALQFAMVVERAVALYNRENYEKSGPILGSIFAAASVIASFIFSCWALRLDDYTEKTTYCSSATATSASRITVLSFALCGVDIVTLIGIVFLFLFNNIAVKRKFFDLQSSYQLRENISVIRFILPLTIFQTICFLIFTVSSGVLTLLRGSFSLITYRTLFAAIYIVPFYTMIAPILMLFIMRWSRQLKESKVKMLVGRNCNEKEVYFLTYAGMWNSTHTNKH</sequence>
<feature type="transmembrane region" description="Helical" evidence="5">
    <location>
        <begin position="267"/>
        <end position="289"/>
    </location>
</feature>
<dbReference type="Gene3D" id="1.20.1070.10">
    <property type="entry name" value="Rhodopsin 7-helix transmembrane proteins"/>
    <property type="match status" value="1"/>
</dbReference>
<gene>
    <name evidence="6" type="primary">Acey_s0535.g3087</name>
    <name evidence="6" type="ORF">Y032_0535g3087</name>
</gene>
<feature type="transmembrane region" description="Helical" evidence="5">
    <location>
        <begin position="227"/>
        <end position="247"/>
    </location>
</feature>
<dbReference type="Pfam" id="PF10292">
    <property type="entry name" value="7TM_GPCR_Srab"/>
    <property type="match status" value="1"/>
</dbReference>
<feature type="transmembrane region" description="Helical" evidence="5">
    <location>
        <begin position="15"/>
        <end position="36"/>
    </location>
</feature>
<evidence type="ECO:0000256" key="1">
    <source>
        <dbReference type="ARBA" id="ARBA00004141"/>
    </source>
</evidence>
<dbReference type="EMBL" id="JARK01000135">
    <property type="protein sequence ID" value="EYC42323.1"/>
    <property type="molecule type" value="Genomic_DNA"/>
</dbReference>
<dbReference type="PANTHER" id="PTHR31357:SF18">
    <property type="entry name" value="SERPENTINE RECEPTOR, CLASS T"/>
    <property type="match status" value="1"/>
</dbReference>
<keyword evidence="4 5" id="KW-0472">Membrane</keyword>
<dbReference type="GO" id="GO:0004984">
    <property type="term" value="F:olfactory receptor activity"/>
    <property type="evidence" value="ECO:0007669"/>
    <property type="project" value="TreeGrafter"/>
</dbReference>
<comment type="subcellular location">
    <subcellularLocation>
        <location evidence="1">Membrane</location>
        <topology evidence="1">Multi-pass membrane protein</topology>
    </subcellularLocation>
</comment>
<dbReference type="SUPFAM" id="SSF81321">
    <property type="entry name" value="Family A G protein-coupled receptor-like"/>
    <property type="match status" value="1"/>
</dbReference>